<dbReference type="RefSeq" id="WP_134524363.1">
    <property type="nucleotide sequence ID" value="NZ_SOHH01000087.1"/>
</dbReference>
<reference evidence="1 2" key="1">
    <citation type="submission" date="2019-03" db="EMBL/GenBank/DDBJ databases">
        <title>Genomics of glacier-inhabiting Cryobacterium strains.</title>
        <authorList>
            <person name="Liu Q."/>
            <person name="Xin Y.-H."/>
        </authorList>
    </citation>
    <scope>NUCLEOTIDE SEQUENCE [LARGE SCALE GENOMIC DNA]</scope>
    <source>
        <strain evidence="1 2">Hh4</strain>
    </source>
</reference>
<sequence>MVQPDIDEDVVVDLDFEPVIACEGRDHNRGMSGHIPDAPGAFMVISPCHGPKVIQCAPRVAAMRFSGLLHCSVCRMEHLVEEYRFLPIKGE</sequence>
<dbReference type="Proteomes" id="UP000298313">
    <property type="component" value="Unassembled WGS sequence"/>
</dbReference>
<dbReference type="AlphaFoldDB" id="A0A4R9B3I1"/>
<evidence type="ECO:0000313" key="1">
    <source>
        <dbReference type="EMBL" id="TFD74720.1"/>
    </source>
</evidence>
<organism evidence="1 2">
    <name type="scientific">Cryobacterium fucosi</name>
    <dbReference type="NCBI Taxonomy" id="1259157"/>
    <lineage>
        <taxon>Bacteria</taxon>
        <taxon>Bacillati</taxon>
        <taxon>Actinomycetota</taxon>
        <taxon>Actinomycetes</taxon>
        <taxon>Micrococcales</taxon>
        <taxon>Microbacteriaceae</taxon>
        <taxon>Cryobacterium</taxon>
    </lineage>
</organism>
<dbReference type="EMBL" id="SOHH01000087">
    <property type="protein sequence ID" value="TFD74720.1"/>
    <property type="molecule type" value="Genomic_DNA"/>
</dbReference>
<comment type="caution">
    <text evidence="1">The sequence shown here is derived from an EMBL/GenBank/DDBJ whole genome shotgun (WGS) entry which is preliminary data.</text>
</comment>
<name>A0A4R9B3I1_9MICO</name>
<keyword evidence="2" id="KW-1185">Reference proteome</keyword>
<accession>A0A4R9B3I1</accession>
<proteinExistence type="predicted"/>
<gene>
    <name evidence="1" type="ORF">E3T48_12405</name>
</gene>
<protein>
    <submittedName>
        <fullName evidence="1">Uncharacterized protein</fullName>
    </submittedName>
</protein>
<evidence type="ECO:0000313" key="2">
    <source>
        <dbReference type="Proteomes" id="UP000298313"/>
    </source>
</evidence>
<dbReference type="OrthoDB" id="5122870at2"/>